<dbReference type="RefSeq" id="WP_264490648.1">
    <property type="nucleotide sequence ID" value="NZ_JAPDDT010000029.1"/>
</dbReference>
<accession>A0ABT3GSU3</accession>
<keyword evidence="2" id="KW-0067">ATP-binding</keyword>
<evidence type="ECO:0000313" key="2">
    <source>
        <dbReference type="EMBL" id="MCW1926540.1"/>
    </source>
</evidence>
<dbReference type="InterPro" id="IPR027417">
    <property type="entry name" value="P-loop_NTPase"/>
</dbReference>
<evidence type="ECO:0000313" key="3">
    <source>
        <dbReference type="Proteomes" id="UP001320876"/>
    </source>
</evidence>
<comment type="caution">
    <text evidence="2">The sequence shown here is derived from an EMBL/GenBank/DDBJ whole genome shotgun (WGS) entry which is preliminary data.</text>
</comment>
<dbReference type="InterPro" id="IPR002611">
    <property type="entry name" value="IstB_ATP-bd"/>
</dbReference>
<organism evidence="2 3">
    <name type="scientific">Luteolibacter arcticus</name>
    <dbReference type="NCBI Taxonomy" id="1581411"/>
    <lineage>
        <taxon>Bacteria</taxon>
        <taxon>Pseudomonadati</taxon>
        <taxon>Verrucomicrobiota</taxon>
        <taxon>Verrucomicrobiia</taxon>
        <taxon>Verrucomicrobiales</taxon>
        <taxon>Verrucomicrobiaceae</taxon>
        <taxon>Luteolibacter</taxon>
    </lineage>
</organism>
<protein>
    <submittedName>
        <fullName evidence="2">ATP-binding protein</fullName>
    </submittedName>
</protein>
<sequence>MSLQQDIERERRRTIPGAAVAMLAALPTTMKVVPRCSCGGPVDATLLELRQWFPSLPADLCTGCYEAAEQASAERVRGEAARVEQRQRLARLEAIVPPEMLATSTTHVAFNAALWERVRDWRPSCGRWLLITGLPGRCKTRVVALLARHLIVEDGVRVVWTTAIELQAAVEDLRSHNNGIAEAARTSLREWKHAAVLVLDDLGKNTWTPSLEARLFELIDFRKTRLLPTIVTANTPLPELLRTKQIGLERGGPIIGRILEASRGWNVEAPDF</sequence>
<gene>
    <name evidence="2" type="ORF">OKA05_28570</name>
</gene>
<feature type="domain" description="IstB-like ATP-binding" evidence="1">
    <location>
        <begin position="129"/>
        <end position="239"/>
    </location>
</feature>
<evidence type="ECO:0000259" key="1">
    <source>
        <dbReference type="Pfam" id="PF01695"/>
    </source>
</evidence>
<dbReference type="GO" id="GO:0005524">
    <property type="term" value="F:ATP binding"/>
    <property type="evidence" value="ECO:0007669"/>
    <property type="project" value="UniProtKB-KW"/>
</dbReference>
<proteinExistence type="predicted"/>
<name>A0ABT3GSU3_9BACT</name>
<keyword evidence="3" id="KW-1185">Reference proteome</keyword>
<keyword evidence="2" id="KW-0547">Nucleotide-binding</keyword>
<reference evidence="2 3" key="1">
    <citation type="submission" date="2022-10" db="EMBL/GenBank/DDBJ databases">
        <title>Luteolibacter arcticus strain CCTCC AB 2014275, whole genome shotgun sequencing project.</title>
        <authorList>
            <person name="Zhao G."/>
            <person name="Shen L."/>
        </authorList>
    </citation>
    <scope>NUCLEOTIDE SEQUENCE [LARGE SCALE GENOMIC DNA]</scope>
    <source>
        <strain evidence="2 3">CCTCC AB 2014275</strain>
    </source>
</reference>
<dbReference type="Proteomes" id="UP001320876">
    <property type="component" value="Unassembled WGS sequence"/>
</dbReference>
<dbReference type="SUPFAM" id="SSF52540">
    <property type="entry name" value="P-loop containing nucleoside triphosphate hydrolases"/>
    <property type="match status" value="1"/>
</dbReference>
<dbReference type="EMBL" id="JAPDDT010000029">
    <property type="protein sequence ID" value="MCW1926540.1"/>
    <property type="molecule type" value="Genomic_DNA"/>
</dbReference>
<dbReference type="Gene3D" id="3.40.50.300">
    <property type="entry name" value="P-loop containing nucleotide triphosphate hydrolases"/>
    <property type="match status" value="1"/>
</dbReference>
<dbReference type="Pfam" id="PF01695">
    <property type="entry name" value="IstB_IS21"/>
    <property type="match status" value="1"/>
</dbReference>